<name>A0A0V1A5K6_9BILA</name>
<evidence type="ECO:0000313" key="1">
    <source>
        <dbReference type="EMBL" id="KRY20066.1"/>
    </source>
</evidence>
<comment type="caution">
    <text evidence="1">The sequence shown here is derived from an EMBL/GenBank/DDBJ whole genome shotgun (WGS) entry which is preliminary data.</text>
</comment>
<protein>
    <submittedName>
        <fullName evidence="1">Uncharacterized protein</fullName>
    </submittedName>
</protein>
<evidence type="ECO:0000313" key="2">
    <source>
        <dbReference type="Proteomes" id="UP000054783"/>
    </source>
</evidence>
<reference evidence="1 2" key="1">
    <citation type="submission" date="2015-01" db="EMBL/GenBank/DDBJ databases">
        <title>Evolution of Trichinella species and genotypes.</title>
        <authorList>
            <person name="Korhonen P.K."/>
            <person name="Edoardo P."/>
            <person name="Giuseppe L.R."/>
            <person name="Gasser R.B."/>
        </authorList>
    </citation>
    <scope>NUCLEOTIDE SEQUENCE [LARGE SCALE GENOMIC DNA]</scope>
    <source>
        <strain evidence="1">ISS2496</strain>
    </source>
</reference>
<dbReference type="Proteomes" id="UP000054783">
    <property type="component" value="Unassembled WGS sequence"/>
</dbReference>
<dbReference type="AlphaFoldDB" id="A0A0V1A5K6"/>
<sequence length="132" mass="15368">MHPAATVILRIQATAGCFRLDREAPLSQSHFHCWVSFCLELSSMNIQLKVSHLPRKRIQSITTDILERCDQKFLDKDLRRPGIEPGSPAWQASILPLNHRRCCDKDKAPYDIPENHLYEIIYCYYATRRSLK</sequence>
<proteinExistence type="predicted"/>
<accession>A0A0V1A5K6</accession>
<dbReference type="EMBL" id="JYDQ01000028">
    <property type="protein sequence ID" value="KRY20066.1"/>
    <property type="molecule type" value="Genomic_DNA"/>
</dbReference>
<gene>
    <name evidence="1" type="ORF">T12_9200</name>
</gene>
<keyword evidence="2" id="KW-1185">Reference proteome</keyword>
<organism evidence="1 2">
    <name type="scientific">Trichinella patagoniensis</name>
    <dbReference type="NCBI Taxonomy" id="990121"/>
    <lineage>
        <taxon>Eukaryota</taxon>
        <taxon>Metazoa</taxon>
        <taxon>Ecdysozoa</taxon>
        <taxon>Nematoda</taxon>
        <taxon>Enoplea</taxon>
        <taxon>Dorylaimia</taxon>
        <taxon>Trichinellida</taxon>
        <taxon>Trichinellidae</taxon>
        <taxon>Trichinella</taxon>
    </lineage>
</organism>